<feature type="transmembrane region" description="Helical" evidence="8">
    <location>
        <begin position="125"/>
        <end position="148"/>
    </location>
</feature>
<feature type="transmembrane region" description="Helical" evidence="8">
    <location>
        <begin position="423"/>
        <end position="440"/>
    </location>
</feature>
<feature type="transmembrane region" description="Helical" evidence="8">
    <location>
        <begin position="460"/>
        <end position="479"/>
    </location>
</feature>
<feature type="transmembrane region" description="Helical" evidence="8">
    <location>
        <begin position="246"/>
        <end position="264"/>
    </location>
</feature>
<feature type="transmembrane region" description="Helical" evidence="8">
    <location>
        <begin position="322"/>
        <end position="340"/>
    </location>
</feature>
<dbReference type="NCBIfam" id="TIGR00711">
    <property type="entry name" value="efflux_EmrB"/>
    <property type="match status" value="1"/>
</dbReference>
<evidence type="ECO:0000256" key="8">
    <source>
        <dbReference type="SAM" id="Phobius"/>
    </source>
</evidence>
<feature type="transmembrane region" description="Helical" evidence="8">
    <location>
        <begin position="376"/>
        <end position="402"/>
    </location>
</feature>
<keyword evidence="7 8" id="KW-0472">Membrane</keyword>
<dbReference type="InterPro" id="IPR004638">
    <property type="entry name" value="EmrB-like"/>
</dbReference>
<evidence type="ECO:0000256" key="2">
    <source>
        <dbReference type="ARBA" id="ARBA00008537"/>
    </source>
</evidence>
<dbReference type="Gene3D" id="1.20.1250.20">
    <property type="entry name" value="MFS general substrate transporter like domains"/>
    <property type="match status" value="1"/>
</dbReference>
<feature type="transmembrane region" description="Helical" evidence="8">
    <location>
        <begin position="155"/>
        <end position="176"/>
    </location>
</feature>
<dbReference type="InterPro" id="IPR020846">
    <property type="entry name" value="MFS_dom"/>
</dbReference>
<feature type="transmembrane region" description="Helical" evidence="8">
    <location>
        <begin position="182"/>
        <end position="203"/>
    </location>
</feature>
<dbReference type="Pfam" id="PF07690">
    <property type="entry name" value="MFS_1"/>
    <property type="match status" value="1"/>
</dbReference>
<dbReference type="PANTHER" id="PTHR42718">
    <property type="entry name" value="MAJOR FACILITATOR SUPERFAMILY MULTIDRUG TRANSPORTER MFSC"/>
    <property type="match status" value="1"/>
</dbReference>
<keyword evidence="5 8" id="KW-0812">Transmembrane</keyword>
<dbReference type="RefSeq" id="WP_146277759.1">
    <property type="nucleotide sequence ID" value="NZ_CP042260.1"/>
</dbReference>
<protein>
    <submittedName>
        <fullName evidence="10">Multidrug efflux MFS transporter</fullName>
    </submittedName>
</protein>
<evidence type="ECO:0000256" key="4">
    <source>
        <dbReference type="ARBA" id="ARBA00022475"/>
    </source>
</evidence>
<sequence>MTSEPTKTEVHASPPPAPQAALSTKQLTGIIAALALAAFMMILNETVLTVALPGIMADMSITAATGQWLTTGFLLTMSVVIPTTGFLLQRFNHRPLFMFAIISFLVGTVIAVIAPSFAFLFVARIIQALGTAIILPLLMTTTLSLVPVHKRGTIMGLNSIVIGVGPAIGPTVSGAVVHALGWHYIFAMMLPIAALVLVLGIIFFKVPSSARNIRVDGASVALSALAFGFLVYGISSIEHASTNPALTILSFAIGLVSLAIFIKRQLSLTSTGRELLNLSAFSSRGFAFSIVMIMIAFGTLLGSLMIVPLLLESGKGIDSLKIGMMLLPGGVAQAIVSPIFGRIYDKRGPRPVLIPGAIMLAAGQWLYTLINAETELWMFMITHIVFSIGLALLMTGLMSSAMASLDPRLFGHGSAIFNTGQQLGGAIGTTIFVTVMSVISKAKIDAGTGASEALFSGAHVAFMIGAVLATIGIFFAWLIKGPVPAQRR</sequence>
<feature type="transmembrane region" description="Helical" evidence="8">
    <location>
        <begin position="215"/>
        <end position="234"/>
    </location>
</feature>
<proteinExistence type="inferred from homology"/>
<evidence type="ECO:0000256" key="3">
    <source>
        <dbReference type="ARBA" id="ARBA00022448"/>
    </source>
</evidence>
<dbReference type="InterPro" id="IPR011701">
    <property type="entry name" value="MFS"/>
</dbReference>
<dbReference type="CDD" id="cd17503">
    <property type="entry name" value="MFS_LmrB_MDR_like"/>
    <property type="match status" value="1"/>
</dbReference>
<dbReference type="PANTHER" id="PTHR42718:SF9">
    <property type="entry name" value="MAJOR FACILITATOR SUPERFAMILY MULTIDRUG TRANSPORTER MFSC"/>
    <property type="match status" value="1"/>
</dbReference>
<feature type="transmembrane region" description="Helical" evidence="8">
    <location>
        <begin position="352"/>
        <end position="370"/>
    </location>
</feature>
<reference evidence="10 11" key="1">
    <citation type="submission" date="2019-07" db="EMBL/GenBank/DDBJ databases">
        <title>Complete Genome Sequence of drought tolerant Plant Growth-Promoting Rhizobacterium Glutamicibacter halophytocola DR408.</title>
        <authorList>
            <person name="Nishu S.D."/>
            <person name="Lee T.K."/>
        </authorList>
    </citation>
    <scope>NUCLEOTIDE SEQUENCE [LARGE SCALE GENOMIC DNA]</scope>
    <source>
        <strain evidence="10 11">DR408</strain>
    </source>
</reference>
<evidence type="ECO:0000256" key="5">
    <source>
        <dbReference type="ARBA" id="ARBA00022692"/>
    </source>
</evidence>
<feature type="transmembrane region" description="Helical" evidence="8">
    <location>
        <begin position="285"/>
        <end position="310"/>
    </location>
</feature>
<organism evidence="10 11">
    <name type="scientific">Glutamicibacter halophytocola</name>
    <dbReference type="NCBI Taxonomy" id="1933880"/>
    <lineage>
        <taxon>Bacteria</taxon>
        <taxon>Bacillati</taxon>
        <taxon>Actinomycetota</taxon>
        <taxon>Actinomycetes</taxon>
        <taxon>Micrococcales</taxon>
        <taxon>Micrococcaceae</taxon>
        <taxon>Glutamicibacter</taxon>
    </lineage>
</organism>
<evidence type="ECO:0000313" key="10">
    <source>
        <dbReference type="EMBL" id="QDY67470.1"/>
    </source>
</evidence>
<feature type="transmembrane region" description="Helical" evidence="8">
    <location>
        <begin position="95"/>
        <end position="119"/>
    </location>
</feature>
<dbReference type="PROSITE" id="PS50850">
    <property type="entry name" value="MFS"/>
    <property type="match status" value="1"/>
</dbReference>
<evidence type="ECO:0000313" key="11">
    <source>
        <dbReference type="Proteomes" id="UP000320717"/>
    </source>
</evidence>
<evidence type="ECO:0000256" key="1">
    <source>
        <dbReference type="ARBA" id="ARBA00004651"/>
    </source>
</evidence>
<gene>
    <name evidence="10" type="ORF">FQA45_14795</name>
</gene>
<dbReference type="PRINTS" id="PR01036">
    <property type="entry name" value="TCRTETB"/>
</dbReference>
<accession>A0ABX5YCS3</accession>
<dbReference type="EMBL" id="CP042260">
    <property type="protein sequence ID" value="QDY67470.1"/>
    <property type="molecule type" value="Genomic_DNA"/>
</dbReference>
<feature type="domain" description="Major facilitator superfamily (MFS) profile" evidence="9">
    <location>
        <begin position="30"/>
        <end position="484"/>
    </location>
</feature>
<keyword evidence="3" id="KW-0813">Transport</keyword>
<dbReference type="InterPro" id="IPR036259">
    <property type="entry name" value="MFS_trans_sf"/>
</dbReference>
<dbReference type="Proteomes" id="UP000320717">
    <property type="component" value="Chromosome"/>
</dbReference>
<keyword evidence="11" id="KW-1185">Reference proteome</keyword>
<comment type="similarity">
    <text evidence="2">Belongs to the major facilitator superfamily. EmrB family.</text>
</comment>
<keyword evidence="6 8" id="KW-1133">Transmembrane helix</keyword>
<feature type="transmembrane region" description="Helical" evidence="8">
    <location>
        <begin position="30"/>
        <end position="56"/>
    </location>
</feature>
<feature type="transmembrane region" description="Helical" evidence="8">
    <location>
        <begin position="68"/>
        <end position="88"/>
    </location>
</feature>
<evidence type="ECO:0000256" key="6">
    <source>
        <dbReference type="ARBA" id="ARBA00022989"/>
    </source>
</evidence>
<comment type="subcellular location">
    <subcellularLocation>
        <location evidence="1">Cell membrane</location>
        <topology evidence="1">Multi-pass membrane protein</topology>
    </subcellularLocation>
</comment>
<dbReference type="SUPFAM" id="SSF103473">
    <property type="entry name" value="MFS general substrate transporter"/>
    <property type="match status" value="1"/>
</dbReference>
<dbReference type="Gene3D" id="1.20.1720.10">
    <property type="entry name" value="Multidrug resistance protein D"/>
    <property type="match status" value="1"/>
</dbReference>
<name>A0ABX5YCS3_9MICC</name>
<keyword evidence="4" id="KW-1003">Cell membrane</keyword>
<evidence type="ECO:0000256" key="7">
    <source>
        <dbReference type="ARBA" id="ARBA00023136"/>
    </source>
</evidence>
<evidence type="ECO:0000259" key="9">
    <source>
        <dbReference type="PROSITE" id="PS50850"/>
    </source>
</evidence>